<keyword evidence="1" id="KW-0472">Membrane</keyword>
<proteinExistence type="predicted"/>
<keyword evidence="1" id="KW-1133">Transmembrane helix</keyword>
<evidence type="ECO:0000256" key="1">
    <source>
        <dbReference type="SAM" id="Phobius"/>
    </source>
</evidence>
<keyword evidence="3" id="KW-1185">Reference proteome</keyword>
<feature type="transmembrane region" description="Helical" evidence="1">
    <location>
        <begin position="7"/>
        <end position="27"/>
    </location>
</feature>
<dbReference type="Pfam" id="PF14388">
    <property type="entry name" value="DUF4419"/>
    <property type="match status" value="1"/>
</dbReference>
<comment type="caution">
    <text evidence="2">The sequence shown here is derived from an EMBL/GenBank/DDBJ whole genome shotgun (WGS) entry which is preliminary data.</text>
</comment>
<organism evidence="2 3">
    <name type="scientific">Orchesella dallaii</name>
    <dbReference type="NCBI Taxonomy" id="48710"/>
    <lineage>
        <taxon>Eukaryota</taxon>
        <taxon>Metazoa</taxon>
        <taxon>Ecdysozoa</taxon>
        <taxon>Arthropoda</taxon>
        <taxon>Hexapoda</taxon>
        <taxon>Collembola</taxon>
        <taxon>Entomobryomorpha</taxon>
        <taxon>Entomobryoidea</taxon>
        <taxon>Orchesellidae</taxon>
        <taxon>Orchesellinae</taxon>
        <taxon>Orchesella</taxon>
    </lineage>
</organism>
<name>A0ABP1RQL5_9HEXA</name>
<reference evidence="2 3" key="1">
    <citation type="submission" date="2024-08" db="EMBL/GenBank/DDBJ databases">
        <authorList>
            <person name="Cucini C."/>
            <person name="Frati F."/>
        </authorList>
    </citation>
    <scope>NUCLEOTIDE SEQUENCE [LARGE SCALE GENOMIC DNA]</scope>
</reference>
<protein>
    <submittedName>
        <fullName evidence="2">Uncharacterized protein</fullName>
    </submittedName>
</protein>
<sequence>MKLNLPFFVPVCILFLTVAVAVVFLIFDFESSVPPPATATTFRTCDKSPKNISVYNFYEKFPTNSSQIIKSLKEYRNRNREQWRSYLQDDPEILQSTQFSPKSLPYSGFVKTVLKCYNNHFNLIIRPDDIWTAIMSQFSYYLNKNVEKFRNEFVNFEEKRELVFPLSQNETLRTISYDHMVDSQVRDWVMPNFSTTTDNDRVTIGVIFMASMKKYFDYSARAACGIPYVTLDGTVQDYLNILGRLEKLKDYELQRWYDLLHPVIRQFVEAKSGKVDEAFWKSIVNVNGGSGRYYITGWITAFCVFDSDGNWQLRDETYQEVDYYEEETRPRVDISDIPSGIVEVDLLVEDGSGHESKTFMLAGHMAPETMDLNGIALKPSLGWAIVLKSNE</sequence>
<keyword evidence="1" id="KW-0812">Transmembrane</keyword>
<dbReference type="PANTHER" id="PTHR31252">
    <property type="entry name" value="DUF4419 DOMAIN-CONTAINING PROTEIN"/>
    <property type="match status" value="1"/>
</dbReference>
<gene>
    <name evidence="2" type="ORF">ODALV1_LOCUS25004</name>
</gene>
<dbReference type="InterPro" id="IPR025533">
    <property type="entry name" value="DUF4419"/>
</dbReference>
<dbReference type="EMBL" id="CAXLJM020000099">
    <property type="protein sequence ID" value="CAL8133301.1"/>
    <property type="molecule type" value="Genomic_DNA"/>
</dbReference>
<evidence type="ECO:0000313" key="2">
    <source>
        <dbReference type="EMBL" id="CAL8133301.1"/>
    </source>
</evidence>
<dbReference type="PANTHER" id="PTHR31252:SF11">
    <property type="entry name" value="DUF4419 DOMAIN-CONTAINING PROTEIN"/>
    <property type="match status" value="1"/>
</dbReference>
<dbReference type="Proteomes" id="UP001642540">
    <property type="component" value="Unassembled WGS sequence"/>
</dbReference>
<accession>A0ABP1RQL5</accession>
<evidence type="ECO:0000313" key="3">
    <source>
        <dbReference type="Proteomes" id="UP001642540"/>
    </source>
</evidence>